<evidence type="ECO:0000313" key="4">
    <source>
        <dbReference type="Proteomes" id="UP000199032"/>
    </source>
</evidence>
<dbReference type="EMBL" id="CZQA01000010">
    <property type="protein sequence ID" value="CUS37500.1"/>
    <property type="molecule type" value="Genomic_DNA"/>
</dbReference>
<evidence type="ECO:0000313" key="3">
    <source>
        <dbReference type="EMBL" id="CUS37500.1"/>
    </source>
</evidence>
<name>A0A0S4LIW7_9BACT</name>
<feature type="domain" description="IPT/TIG" evidence="2">
    <location>
        <begin position="65"/>
        <end position="142"/>
    </location>
</feature>
<keyword evidence="4" id="KW-1185">Reference proteome</keyword>
<dbReference type="Gene3D" id="2.60.40.10">
    <property type="entry name" value="Immunoglobulins"/>
    <property type="match status" value="1"/>
</dbReference>
<reference evidence="3 4" key="1">
    <citation type="submission" date="2015-10" db="EMBL/GenBank/DDBJ databases">
        <authorList>
            <person name="Gilbert D.G."/>
        </authorList>
    </citation>
    <scope>NUCLEOTIDE SEQUENCE [LARGE SCALE GENOMIC DNA]</scope>
    <source>
        <strain evidence="3">COMA1</strain>
    </source>
</reference>
<organism evidence="3 4">
    <name type="scientific">Candidatus Nitrospira nitrosa</name>
    <dbReference type="NCBI Taxonomy" id="1742972"/>
    <lineage>
        <taxon>Bacteria</taxon>
        <taxon>Pseudomonadati</taxon>
        <taxon>Nitrospirota</taxon>
        <taxon>Nitrospiria</taxon>
        <taxon>Nitrospirales</taxon>
        <taxon>Nitrospiraceae</taxon>
        <taxon>Nitrospira</taxon>
    </lineage>
</organism>
<dbReference type="SUPFAM" id="SSF81296">
    <property type="entry name" value="E set domains"/>
    <property type="match status" value="1"/>
</dbReference>
<evidence type="ECO:0000259" key="2">
    <source>
        <dbReference type="Pfam" id="PF01833"/>
    </source>
</evidence>
<dbReference type="AlphaFoldDB" id="A0A0S4LIW7"/>
<gene>
    <name evidence="3" type="ORF">COMA1_40086</name>
</gene>
<dbReference type="Pfam" id="PF01833">
    <property type="entry name" value="TIG"/>
    <property type="match status" value="1"/>
</dbReference>
<accession>A0A0S4LIW7</accession>
<proteinExistence type="predicted"/>
<dbReference type="STRING" id="1742972.COMA1_40086"/>
<keyword evidence="1" id="KW-0732">Signal</keyword>
<dbReference type="RefSeq" id="WP_090749966.1">
    <property type="nucleotide sequence ID" value="NZ_CZQA01000010.1"/>
</dbReference>
<evidence type="ECO:0000256" key="1">
    <source>
        <dbReference type="SAM" id="SignalP"/>
    </source>
</evidence>
<dbReference type="OrthoDB" id="9794261at2"/>
<feature type="chain" id="PRO_5006624024" description="IPT/TIG domain-containing protein" evidence="1">
    <location>
        <begin position="20"/>
        <end position="150"/>
    </location>
</feature>
<protein>
    <recommendedName>
        <fullName evidence="2">IPT/TIG domain-containing protein</fullName>
    </recommendedName>
</protein>
<dbReference type="InterPro" id="IPR002909">
    <property type="entry name" value="IPT_dom"/>
</dbReference>
<dbReference type="InterPro" id="IPR013783">
    <property type="entry name" value="Ig-like_fold"/>
</dbReference>
<dbReference type="Proteomes" id="UP000199032">
    <property type="component" value="Unassembled WGS sequence"/>
</dbReference>
<sequence>MTIPFHFFLFLSWLVLSHAGLQVTLAEEGVIVDGAGYTLHDAESIKGHDEQQLEKDPVCDSSRKPKILRVEPDEAKPGQTITLKGENFGTRDCFRGVAFSAAGPTKIDYKFVNETTLEVTVPDIQPGMSFIDVVAGGGNARSKAFLVQPK</sequence>
<feature type="signal peptide" evidence="1">
    <location>
        <begin position="1"/>
        <end position="19"/>
    </location>
</feature>
<dbReference type="InterPro" id="IPR014756">
    <property type="entry name" value="Ig_E-set"/>
</dbReference>